<keyword evidence="12" id="KW-0902">Two-component regulatory system</keyword>
<comment type="subcellular location">
    <subcellularLocation>
        <location evidence="2">Cell membrane</location>
        <topology evidence="2">Multi-pass membrane protein</topology>
    </subcellularLocation>
</comment>
<dbReference type="PANTHER" id="PTHR45528">
    <property type="entry name" value="SENSOR HISTIDINE KINASE CPXA"/>
    <property type="match status" value="1"/>
</dbReference>
<proteinExistence type="predicted"/>
<dbReference type="RefSeq" id="WP_191159759.1">
    <property type="nucleotide sequence ID" value="NZ_JACXAI010000024.1"/>
</dbReference>
<dbReference type="EMBL" id="JACXAI010000024">
    <property type="protein sequence ID" value="MBD1382004.1"/>
    <property type="molecule type" value="Genomic_DNA"/>
</dbReference>
<evidence type="ECO:0000259" key="15">
    <source>
        <dbReference type="PROSITE" id="PS50109"/>
    </source>
</evidence>
<feature type="domain" description="HAMP" evidence="16">
    <location>
        <begin position="59"/>
        <end position="111"/>
    </location>
</feature>
<evidence type="ECO:0000256" key="14">
    <source>
        <dbReference type="SAM" id="Phobius"/>
    </source>
</evidence>
<dbReference type="FunFam" id="3.30.565.10:FF:000006">
    <property type="entry name" value="Sensor histidine kinase WalK"/>
    <property type="match status" value="1"/>
</dbReference>
<evidence type="ECO:0000259" key="16">
    <source>
        <dbReference type="PROSITE" id="PS50885"/>
    </source>
</evidence>
<dbReference type="SUPFAM" id="SSF55874">
    <property type="entry name" value="ATPase domain of HSP90 chaperone/DNA topoisomerase II/histidine kinase"/>
    <property type="match status" value="1"/>
</dbReference>
<evidence type="ECO:0000256" key="7">
    <source>
        <dbReference type="ARBA" id="ARBA00022692"/>
    </source>
</evidence>
<keyword evidence="6" id="KW-0808">Transferase</keyword>
<dbReference type="Gene3D" id="3.30.565.10">
    <property type="entry name" value="Histidine kinase-like ATPase, C-terminal domain"/>
    <property type="match status" value="1"/>
</dbReference>
<keyword evidence="11 14" id="KW-1133">Transmembrane helix</keyword>
<feature type="transmembrane region" description="Helical" evidence="14">
    <location>
        <begin position="7"/>
        <end position="29"/>
    </location>
</feature>
<dbReference type="GO" id="GO:0005524">
    <property type="term" value="F:ATP binding"/>
    <property type="evidence" value="ECO:0007669"/>
    <property type="project" value="UniProtKB-KW"/>
</dbReference>
<feature type="domain" description="Histidine kinase" evidence="15">
    <location>
        <begin position="126"/>
        <end position="345"/>
    </location>
</feature>
<dbReference type="Gene3D" id="1.10.287.130">
    <property type="match status" value="1"/>
</dbReference>
<protein>
    <recommendedName>
        <fullName evidence="3">histidine kinase</fullName>
        <ecNumber evidence="3">2.7.13.3</ecNumber>
    </recommendedName>
</protein>
<dbReference type="Proteomes" id="UP000626844">
    <property type="component" value="Unassembled WGS sequence"/>
</dbReference>
<evidence type="ECO:0000256" key="5">
    <source>
        <dbReference type="ARBA" id="ARBA00022553"/>
    </source>
</evidence>
<evidence type="ECO:0000256" key="11">
    <source>
        <dbReference type="ARBA" id="ARBA00022989"/>
    </source>
</evidence>
<dbReference type="PROSITE" id="PS50885">
    <property type="entry name" value="HAMP"/>
    <property type="match status" value="1"/>
</dbReference>
<evidence type="ECO:0000256" key="2">
    <source>
        <dbReference type="ARBA" id="ARBA00004651"/>
    </source>
</evidence>
<feature type="transmembrane region" description="Helical" evidence="14">
    <location>
        <begin position="35"/>
        <end position="57"/>
    </location>
</feature>
<dbReference type="SMART" id="SM00304">
    <property type="entry name" value="HAMP"/>
    <property type="match status" value="1"/>
</dbReference>
<keyword evidence="18" id="KW-1185">Reference proteome</keyword>
<sequence>MKIKWIFLIANSVSVLIMFTFLFVSYMYMVLPNHIIIWLSIITIFSSLLSSFVHYLLTKPVERSIQLLVKQSHQMEKGKFDHSLPVEGPAEIKELTIRFNHMNVRLNDAFNQIKQAETRRRELVANISHDLRTPMSSIKAFVAAIQDGVVEDDATFHRYLRTIGLETERLDQLIQQLFQLSLLDSGGIRLSYEPIRVDELLLAVLEHEQIHLEQKNIEIDVKLPNQIPSIHVDRLYFQKVLFNLLDNAIRFSEEGGLITLSVVTLPNQKIKVSIRDRGEGISKEELPHIFERTYRIEKSRNKKFGGAGLGLAIAKTIVEKHNGVITAGSEVGKGSEFMIVLPINRNEVEEKSEFEDFISR</sequence>
<dbReference type="SMART" id="SM00387">
    <property type="entry name" value="HATPase_c"/>
    <property type="match status" value="1"/>
</dbReference>
<reference evidence="17" key="1">
    <citation type="submission" date="2020-09" db="EMBL/GenBank/DDBJ databases">
        <title>A novel bacterium of genus Bacillus, isolated from South China Sea.</title>
        <authorList>
            <person name="Huang H."/>
            <person name="Mo K."/>
            <person name="Hu Y."/>
        </authorList>
    </citation>
    <scope>NUCLEOTIDE SEQUENCE</scope>
    <source>
        <strain evidence="17">IB182487</strain>
    </source>
</reference>
<keyword evidence="5" id="KW-0597">Phosphoprotein</keyword>
<keyword evidence="13 14" id="KW-0472">Membrane</keyword>
<dbReference type="GO" id="GO:0005886">
    <property type="term" value="C:plasma membrane"/>
    <property type="evidence" value="ECO:0007669"/>
    <property type="project" value="UniProtKB-SubCell"/>
</dbReference>
<comment type="caution">
    <text evidence="17">The sequence shown here is derived from an EMBL/GenBank/DDBJ whole genome shotgun (WGS) entry which is preliminary data.</text>
</comment>
<dbReference type="InterPro" id="IPR003661">
    <property type="entry name" value="HisK_dim/P_dom"/>
</dbReference>
<name>A0A926NEG8_9BACI</name>
<dbReference type="Pfam" id="PF02518">
    <property type="entry name" value="HATPase_c"/>
    <property type="match status" value="1"/>
</dbReference>
<dbReference type="InterPro" id="IPR003594">
    <property type="entry name" value="HATPase_dom"/>
</dbReference>
<dbReference type="InterPro" id="IPR005467">
    <property type="entry name" value="His_kinase_dom"/>
</dbReference>
<dbReference type="SUPFAM" id="SSF47384">
    <property type="entry name" value="Homodimeric domain of signal transducing histidine kinase"/>
    <property type="match status" value="1"/>
</dbReference>
<evidence type="ECO:0000256" key="8">
    <source>
        <dbReference type="ARBA" id="ARBA00022741"/>
    </source>
</evidence>
<dbReference type="InterPro" id="IPR050398">
    <property type="entry name" value="HssS/ArlS-like"/>
</dbReference>
<evidence type="ECO:0000256" key="9">
    <source>
        <dbReference type="ARBA" id="ARBA00022777"/>
    </source>
</evidence>
<comment type="catalytic activity">
    <reaction evidence="1">
        <text>ATP + protein L-histidine = ADP + protein N-phospho-L-histidine.</text>
        <dbReference type="EC" id="2.7.13.3"/>
    </reaction>
</comment>
<evidence type="ECO:0000256" key="13">
    <source>
        <dbReference type="ARBA" id="ARBA00023136"/>
    </source>
</evidence>
<keyword evidence="9" id="KW-0418">Kinase</keyword>
<organism evidence="17 18">
    <name type="scientific">Metabacillus arenae</name>
    <dbReference type="NCBI Taxonomy" id="2771434"/>
    <lineage>
        <taxon>Bacteria</taxon>
        <taxon>Bacillati</taxon>
        <taxon>Bacillota</taxon>
        <taxon>Bacilli</taxon>
        <taxon>Bacillales</taxon>
        <taxon>Bacillaceae</taxon>
        <taxon>Metabacillus</taxon>
    </lineage>
</organism>
<evidence type="ECO:0000256" key="1">
    <source>
        <dbReference type="ARBA" id="ARBA00000085"/>
    </source>
</evidence>
<dbReference type="Pfam" id="PF00672">
    <property type="entry name" value="HAMP"/>
    <property type="match status" value="1"/>
</dbReference>
<dbReference type="InterPro" id="IPR004358">
    <property type="entry name" value="Sig_transdc_His_kin-like_C"/>
</dbReference>
<evidence type="ECO:0000256" key="12">
    <source>
        <dbReference type="ARBA" id="ARBA00023012"/>
    </source>
</evidence>
<dbReference type="InterPro" id="IPR003660">
    <property type="entry name" value="HAMP_dom"/>
</dbReference>
<dbReference type="GO" id="GO:0000155">
    <property type="term" value="F:phosphorelay sensor kinase activity"/>
    <property type="evidence" value="ECO:0007669"/>
    <property type="project" value="InterPro"/>
</dbReference>
<dbReference type="AlphaFoldDB" id="A0A926NEG8"/>
<keyword evidence="10 17" id="KW-0067">ATP-binding</keyword>
<dbReference type="CDD" id="cd06225">
    <property type="entry name" value="HAMP"/>
    <property type="match status" value="1"/>
</dbReference>
<gene>
    <name evidence="17" type="ORF">IC621_17385</name>
</gene>
<dbReference type="CDD" id="cd00082">
    <property type="entry name" value="HisKA"/>
    <property type="match status" value="1"/>
</dbReference>
<dbReference type="EC" id="2.7.13.3" evidence="3"/>
<evidence type="ECO:0000256" key="3">
    <source>
        <dbReference type="ARBA" id="ARBA00012438"/>
    </source>
</evidence>
<keyword evidence="4" id="KW-1003">Cell membrane</keyword>
<evidence type="ECO:0000256" key="10">
    <source>
        <dbReference type="ARBA" id="ARBA00022840"/>
    </source>
</evidence>
<evidence type="ECO:0000256" key="6">
    <source>
        <dbReference type="ARBA" id="ARBA00022679"/>
    </source>
</evidence>
<keyword evidence="8" id="KW-0547">Nucleotide-binding</keyword>
<dbReference type="PANTHER" id="PTHR45528:SF1">
    <property type="entry name" value="SENSOR HISTIDINE KINASE CPXA"/>
    <property type="match status" value="1"/>
</dbReference>
<dbReference type="InterPro" id="IPR036890">
    <property type="entry name" value="HATPase_C_sf"/>
</dbReference>
<dbReference type="SMART" id="SM00388">
    <property type="entry name" value="HisKA"/>
    <property type="match status" value="1"/>
</dbReference>
<accession>A0A926NEG8</accession>
<dbReference type="FunFam" id="1.10.287.130:FF:000001">
    <property type="entry name" value="Two-component sensor histidine kinase"/>
    <property type="match status" value="1"/>
</dbReference>
<evidence type="ECO:0000313" key="17">
    <source>
        <dbReference type="EMBL" id="MBD1382004.1"/>
    </source>
</evidence>
<dbReference type="PRINTS" id="PR00344">
    <property type="entry name" value="BCTRLSENSOR"/>
</dbReference>
<dbReference type="Gene3D" id="6.10.340.10">
    <property type="match status" value="1"/>
</dbReference>
<dbReference type="Pfam" id="PF00512">
    <property type="entry name" value="HisKA"/>
    <property type="match status" value="1"/>
</dbReference>
<dbReference type="PROSITE" id="PS50109">
    <property type="entry name" value="HIS_KIN"/>
    <property type="match status" value="1"/>
</dbReference>
<dbReference type="InterPro" id="IPR036097">
    <property type="entry name" value="HisK_dim/P_sf"/>
</dbReference>
<evidence type="ECO:0000313" key="18">
    <source>
        <dbReference type="Proteomes" id="UP000626844"/>
    </source>
</evidence>
<evidence type="ECO:0000256" key="4">
    <source>
        <dbReference type="ARBA" id="ARBA00022475"/>
    </source>
</evidence>
<keyword evidence="7 14" id="KW-0812">Transmembrane</keyword>